<reference evidence="1" key="1">
    <citation type="submission" date="2020-06" db="EMBL/GenBank/DDBJ databases">
        <authorList>
            <person name="Li T."/>
            <person name="Hu X."/>
            <person name="Zhang T."/>
            <person name="Song X."/>
            <person name="Zhang H."/>
            <person name="Dai N."/>
            <person name="Sheng W."/>
            <person name="Hou X."/>
            <person name="Wei L."/>
        </authorList>
    </citation>
    <scope>NUCLEOTIDE SEQUENCE</scope>
    <source>
        <strain evidence="1">KEN8</strain>
        <tissue evidence="1">Leaf</tissue>
    </source>
</reference>
<evidence type="ECO:0000313" key="1">
    <source>
        <dbReference type="EMBL" id="KAL0391156.1"/>
    </source>
</evidence>
<dbReference type="EMBL" id="JACGWM010000002">
    <property type="protein sequence ID" value="KAL0391156.1"/>
    <property type="molecule type" value="Genomic_DNA"/>
</dbReference>
<name>A0AAW2SHQ2_9LAMI</name>
<accession>A0AAW2SHQ2</accession>
<organism evidence="1">
    <name type="scientific">Sesamum calycinum</name>
    <dbReference type="NCBI Taxonomy" id="2727403"/>
    <lineage>
        <taxon>Eukaryota</taxon>
        <taxon>Viridiplantae</taxon>
        <taxon>Streptophyta</taxon>
        <taxon>Embryophyta</taxon>
        <taxon>Tracheophyta</taxon>
        <taxon>Spermatophyta</taxon>
        <taxon>Magnoliopsida</taxon>
        <taxon>eudicotyledons</taxon>
        <taxon>Gunneridae</taxon>
        <taxon>Pentapetalae</taxon>
        <taxon>asterids</taxon>
        <taxon>lamiids</taxon>
        <taxon>Lamiales</taxon>
        <taxon>Pedaliaceae</taxon>
        <taxon>Sesamum</taxon>
    </lineage>
</organism>
<protein>
    <submittedName>
        <fullName evidence="1">Uncharacterized protein</fullName>
    </submittedName>
</protein>
<proteinExistence type="predicted"/>
<comment type="caution">
    <text evidence="1">The sequence shown here is derived from an EMBL/GenBank/DDBJ whole genome shotgun (WGS) entry which is preliminary data.</text>
</comment>
<sequence>MWSYAGHGKLGSIYSIASVLHGVGEEFDNVRQQILVMDPTPIANEAYYMVASVEKQRQVHMLGSENVTMHTRTEYKKDFPRIEMITVREQGIREKLVSSSMETKKFLQ</sequence>
<dbReference type="AlphaFoldDB" id="A0AAW2SHQ2"/>
<gene>
    <name evidence="1" type="ORF">Scaly_0472700</name>
</gene>
<reference evidence="1" key="2">
    <citation type="journal article" date="2024" name="Plant">
        <title>Genomic evolution and insights into agronomic trait innovations of Sesamum species.</title>
        <authorList>
            <person name="Miao H."/>
            <person name="Wang L."/>
            <person name="Qu L."/>
            <person name="Liu H."/>
            <person name="Sun Y."/>
            <person name="Le M."/>
            <person name="Wang Q."/>
            <person name="Wei S."/>
            <person name="Zheng Y."/>
            <person name="Lin W."/>
            <person name="Duan Y."/>
            <person name="Cao H."/>
            <person name="Xiong S."/>
            <person name="Wang X."/>
            <person name="Wei L."/>
            <person name="Li C."/>
            <person name="Ma Q."/>
            <person name="Ju M."/>
            <person name="Zhao R."/>
            <person name="Li G."/>
            <person name="Mu C."/>
            <person name="Tian Q."/>
            <person name="Mei H."/>
            <person name="Zhang T."/>
            <person name="Gao T."/>
            <person name="Zhang H."/>
        </authorList>
    </citation>
    <scope>NUCLEOTIDE SEQUENCE</scope>
    <source>
        <strain evidence="1">KEN8</strain>
    </source>
</reference>